<name>A0A3G1E0Z8_ECOLX</name>
<accession>A0A3G1E0Z8</accession>
<keyword evidence="1" id="KW-0614">Plasmid</keyword>
<dbReference type="AlphaFoldDB" id="A0A3G1E0Z8"/>
<gene>
    <name evidence="1" type="ORF">plasmid_0182</name>
</gene>
<geneLocation type="plasmid" evidence="1">
    <name>pSH-YH-DH</name>
</geneLocation>
<reference evidence="1" key="1">
    <citation type="submission" date="2016-07" db="EMBL/GenBank/DDBJ databases">
        <title>CTX-M-55-B1-ST2852 Escherichia coli in one Giant Panda with extraintestinal polyinfection, China.</title>
        <authorList>
            <person name="Zhou W."/>
            <person name="Guo X."/>
        </authorList>
    </citation>
    <scope>NUCLEOTIDE SEQUENCE</scope>
    <source>
        <strain evidence="1">SH-YH-DH</strain>
        <plasmid evidence="1">pSH-YH-DH</plasmid>
    </source>
</reference>
<proteinExistence type="predicted"/>
<dbReference type="EMBL" id="KX129949">
    <property type="protein sequence ID" value="ANR95227.1"/>
    <property type="molecule type" value="Genomic_DNA"/>
</dbReference>
<organism evidence="1">
    <name type="scientific">Escherichia coli</name>
    <dbReference type="NCBI Taxonomy" id="562"/>
    <lineage>
        <taxon>Bacteria</taxon>
        <taxon>Pseudomonadati</taxon>
        <taxon>Pseudomonadota</taxon>
        <taxon>Gammaproteobacteria</taxon>
        <taxon>Enterobacterales</taxon>
        <taxon>Enterobacteriaceae</taxon>
        <taxon>Escherichia</taxon>
    </lineage>
</organism>
<sequence length="39" mass="4168">MGVMAVVQPAPDSSISEVICTNLDYAQYSCGLCCKNREA</sequence>
<evidence type="ECO:0000313" key="1">
    <source>
        <dbReference type="EMBL" id="ANR95227.1"/>
    </source>
</evidence>
<protein>
    <submittedName>
        <fullName evidence="1">Uncharacterized protein</fullName>
    </submittedName>
</protein>